<dbReference type="InterPro" id="IPR012336">
    <property type="entry name" value="Thioredoxin-like_fold"/>
</dbReference>
<dbReference type="SUPFAM" id="SSF52833">
    <property type="entry name" value="Thioredoxin-like"/>
    <property type="match status" value="1"/>
</dbReference>
<gene>
    <name evidence="2" type="ORF">SAMN05421720_106140</name>
</gene>
<evidence type="ECO:0000259" key="1">
    <source>
        <dbReference type="Pfam" id="PF13098"/>
    </source>
</evidence>
<dbReference type="EMBL" id="FNAP01000006">
    <property type="protein sequence ID" value="SDE40461.1"/>
    <property type="molecule type" value="Genomic_DNA"/>
</dbReference>
<sequence length="143" mass="15600">MQRSQDTARRGRRARVARTLAGALLAGLMGLVGGSAARAAELVMFESPSCTWCQQWHAEVGPAYAKTDEATRVPLRRVNLHGDWPEDLKDIRGVTFTPTFVLVEDGKELDRITGYAGADLFWFQLATLMTALNDTEGGTDDGS</sequence>
<organism evidence="2 3">
    <name type="scientific">Rhodospira trueperi</name>
    <dbReference type="NCBI Taxonomy" id="69960"/>
    <lineage>
        <taxon>Bacteria</taxon>
        <taxon>Pseudomonadati</taxon>
        <taxon>Pseudomonadota</taxon>
        <taxon>Alphaproteobacteria</taxon>
        <taxon>Rhodospirillales</taxon>
        <taxon>Rhodospirillaceae</taxon>
        <taxon>Rhodospira</taxon>
    </lineage>
</organism>
<accession>A0A1G7CMJ4</accession>
<keyword evidence="3" id="KW-1185">Reference proteome</keyword>
<evidence type="ECO:0000313" key="2">
    <source>
        <dbReference type="EMBL" id="SDE40461.1"/>
    </source>
</evidence>
<dbReference type="STRING" id="69960.SAMN05421720_106140"/>
<feature type="domain" description="Thioredoxin-like fold" evidence="1">
    <location>
        <begin position="42"/>
        <end position="121"/>
    </location>
</feature>
<proteinExistence type="predicted"/>
<dbReference type="InterPro" id="IPR036249">
    <property type="entry name" value="Thioredoxin-like_sf"/>
</dbReference>
<dbReference type="Proteomes" id="UP000199412">
    <property type="component" value="Unassembled WGS sequence"/>
</dbReference>
<dbReference type="Pfam" id="PF13098">
    <property type="entry name" value="Thioredoxin_2"/>
    <property type="match status" value="1"/>
</dbReference>
<evidence type="ECO:0000313" key="3">
    <source>
        <dbReference type="Proteomes" id="UP000199412"/>
    </source>
</evidence>
<dbReference type="AlphaFoldDB" id="A0A1G7CMJ4"/>
<dbReference type="RefSeq" id="WP_245699165.1">
    <property type="nucleotide sequence ID" value="NZ_FNAP01000006.1"/>
</dbReference>
<reference evidence="2 3" key="1">
    <citation type="submission" date="2016-10" db="EMBL/GenBank/DDBJ databases">
        <authorList>
            <person name="de Groot N.N."/>
        </authorList>
    </citation>
    <scope>NUCLEOTIDE SEQUENCE [LARGE SCALE GENOMIC DNA]</scope>
    <source>
        <strain evidence="2 3">ATCC 700224</strain>
    </source>
</reference>
<dbReference type="Gene3D" id="3.40.30.10">
    <property type="entry name" value="Glutaredoxin"/>
    <property type="match status" value="1"/>
</dbReference>
<protein>
    <submittedName>
        <fullName evidence="2">Thioredoxin</fullName>
    </submittedName>
</protein>
<name>A0A1G7CMJ4_9PROT</name>